<evidence type="ECO:0000256" key="3">
    <source>
        <dbReference type="SAM" id="SignalP"/>
    </source>
</evidence>
<dbReference type="EMBL" id="CP001032">
    <property type="protein sequence ID" value="ACB76229.1"/>
    <property type="molecule type" value="Genomic_DNA"/>
</dbReference>
<evidence type="ECO:0000256" key="1">
    <source>
        <dbReference type="ARBA" id="ARBA00010062"/>
    </source>
</evidence>
<dbReference type="AlphaFoldDB" id="B1ZY83"/>
<gene>
    <name evidence="5" type="ordered locus">Oter_2948</name>
</gene>
<dbReference type="KEGG" id="ote:Oter_2948"/>
<keyword evidence="6" id="KW-1185">Reference proteome</keyword>
<proteinExistence type="inferred from homology"/>
<feature type="domain" description="Leucine-binding protein" evidence="4">
    <location>
        <begin position="148"/>
        <end position="439"/>
    </location>
</feature>
<dbReference type="STRING" id="452637.Oter_2948"/>
<accession>B1ZY83</accession>
<protein>
    <submittedName>
        <fullName evidence="5">Extracellular ligand-binding receptor</fullName>
    </submittedName>
</protein>
<dbReference type="HOGENOM" id="CLU_027128_0_1_0"/>
<dbReference type="InterPro" id="IPR028082">
    <property type="entry name" value="Peripla_BP_I"/>
</dbReference>
<reference evidence="5 6" key="1">
    <citation type="journal article" date="2011" name="J. Bacteriol.">
        <title>Genome sequence of the verrucomicrobium Opitutus terrae PB90-1, an abundant inhabitant of rice paddy soil ecosystems.</title>
        <authorList>
            <person name="van Passel M.W."/>
            <person name="Kant R."/>
            <person name="Palva A."/>
            <person name="Copeland A."/>
            <person name="Lucas S."/>
            <person name="Lapidus A."/>
            <person name="Glavina del Rio T."/>
            <person name="Pitluck S."/>
            <person name="Goltsman E."/>
            <person name="Clum A."/>
            <person name="Sun H."/>
            <person name="Schmutz J."/>
            <person name="Larimer F.W."/>
            <person name="Land M.L."/>
            <person name="Hauser L."/>
            <person name="Kyrpides N."/>
            <person name="Mikhailova N."/>
            <person name="Richardson P.P."/>
            <person name="Janssen P.H."/>
            <person name="de Vos W.M."/>
            <person name="Smidt H."/>
        </authorList>
    </citation>
    <scope>NUCLEOTIDE SEQUENCE [LARGE SCALE GENOMIC DNA]</scope>
    <source>
        <strain evidence="6">DSM 11246 / JCM 15787 / PB90-1</strain>
    </source>
</reference>
<keyword evidence="5" id="KW-0675">Receptor</keyword>
<feature type="signal peptide" evidence="3">
    <location>
        <begin position="1"/>
        <end position="40"/>
    </location>
</feature>
<keyword evidence="2 3" id="KW-0732">Signal</keyword>
<dbReference type="eggNOG" id="COG0683">
    <property type="taxonomic scope" value="Bacteria"/>
</dbReference>
<dbReference type="InterPro" id="IPR028081">
    <property type="entry name" value="Leu-bd"/>
</dbReference>
<evidence type="ECO:0000256" key="2">
    <source>
        <dbReference type="ARBA" id="ARBA00022729"/>
    </source>
</evidence>
<evidence type="ECO:0000313" key="6">
    <source>
        <dbReference type="Proteomes" id="UP000007013"/>
    </source>
</evidence>
<comment type="similarity">
    <text evidence="1">Belongs to the leucine-binding protein family.</text>
</comment>
<name>B1ZY83_OPITP</name>
<dbReference type="Gene3D" id="3.40.50.2300">
    <property type="match status" value="2"/>
</dbReference>
<dbReference type="OrthoDB" id="9783240at2"/>
<dbReference type="Pfam" id="PF13458">
    <property type="entry name" value="Peripla_BP_6"/>
    <property type="match status" value="1"/>
</dbReference>
<dbReference type="InterPro" id="IPR051010">
    <property type="entry name" value="BCAA_transport"/>
</dbReference>
<dbReference type="Proteomes" id="UP000007013">
    <property type="component" value="Chromosome"/>
</dbReference>
<dbReference type="RefSeq" id="WP_012375764.1">
    <property type="nucleotide sequence ID" value="NC_010571.1"/>
</dbReference>
<dbReference type="SUPFAM" id="SSF53822">
    <property type="entry name" value="Periplasmic binding protein-like I"/>
    <property type="match status" value="1"/>
</dbReference>
<evidence type="ECO:0000313" key="5">
    <source>
        <dbReference type="EMBL" id="ACB76229.1"/>
    </source>
</evidence>
<organism evidence="5 6">
    <name type="scientific">Opitutus terrae (strain DSM 11246 / JCM 15787 / PB90-1)</name>
    <dbReference type="NCBI Taxonomy" id="452637"/>
    <lineage>
        <taxon>Bacteria</taxon>
        <taxon>Pseudomonadati</taxon>
        <taxon>Verrucomicrobiota</taxon>
        <taxon>Opitutia</taxon>
        <taxon>Opitutales</taxon>
        <taxon>Opitutaceae</taxon>
        <taxon>Opitutus</taxon>
    </lineage>
</organism>
<sequence length="505" mass="55782">MRPHGQDARAIQAAFFRSLHTIAASLSLIALVLAPVCASAADASTPAAVATPDPAAAAILPQLDTGYYRQPTLPLKQNENYAKSSADVEPYGGVKPYKEHFLLQMEYAGAGRGLPEPEHVDSVKIGFLGPIKPTVSVATGGKSHNEEKLGVAMMRAATLAIEEANAQGGYLKRRVPFELAVHNDNALWGASGSEVVDMAYKDGVWAIIGGIDGANTHIAIRVALKIEIPWMTPGDLDPTYIETNIPWVMRCIGDDRQLNYLLVDYALRKMDYQRPCIIRSSNRYGRFGVREIRDSCRRMGRPSVIEMAYRGGATDFTLQLDRIAEYKPDVIFHWGNGDDAARVLNAIRARGWKQPFLTCDRAVTDEFLEIAGANAEGVVCAYPWNPERQDPKLEAFREAFRKRWDAEADTYAAHAYDGTNMLIWAIQNAGLNRAKIRDLIAYRTEPFHGITGEIPLSSAMDDAGEVFLAIREGGKWVYHSRDDLGIPRGTVIEKPRAEREVARAQ</sequence>
<feature type="chain" id="PRO_5002775029" evidence="3">
    <location>
        <begin position="41"/>
        <end position="505"/>
    </location>
</feature>
<evidence type="ECO:0000259" key="4">
    <source>
        <dbReference type="Pfam" id="PF13458"/>
    </source>
</evidence>
<dbReference type="PANTHER" id="PTHR30483">
    <property type="entry name" value="LEUCINE-SPECIFIC-BINDING PROTEIN"/>
    <property type="match status" value="1"/>
</dbReference>
<dbReference type="PANTHER" id="PTHR30483:SF6">
    <property type="entry name" value="PERIPLASMIC BINDING PROTEIN OF ABC TRANSPORTER FOR NATURAL AMINO ACIDS"/>
    <property type="match status" value="1"/>
</dbReference>